<protein>
    <recommendedName>
        <fullName evidence="3">Sulfatase N-terminal domain-containing protein</fullName>
    </recommendedName>
</protein>
<proteinExistence type="predicted"/>
<feature type="non-terminal residue" evidence="1">
    <location>
        <position position="1"/>
    </location>
</feature>
<reference evidence="1" key="1">
    <citation type="submission" date="2023-10" db="EMBL/GenBank/DDBJ databases">
        <title>Genome assembly of Pristionchus species.</title>
        <authorList>
            <person name="Yoshida K."/>
            <person name="Sommer R.J."/>
        </authorList>
    </citation>
    <scope>NUCLEOTIDE SEQUENCE</scope>
    <source>
        <strain evidence="1">RS0144</strain>
    </source>
</reference>
<name>A0AAV5T7S0_9BILA</name>
<dbReference type="InterPro" id="IPR004245">
    <property type="entry name" value="DUF229"/>
</dbReference>
<dbReference type="SUPFAM" id="SSF53649">
    <property type="entry name" value="Alkaline phosphatase-like"/>
    <property type="match status" value="1"/>
</dbReference>
<organism evidence="1 2">
    <name type="scientific">Pristionchus entomophagus</name>
    <dbReference type="NCBI Taxonomy" id="358040"/>
    <lineage>
        <taxon>Eukaryota</taxon>
        <taxon>Metazoa</taxon>
        <taxon>Ecdysozoa</taxon>
        <taxon>Nematoda</taxon>
        <taxon>Chromadorea</taxon>
        <taxon>Rhabditida</taxon>
        <taxon>Rhabditina</taxon>
        <taxon>Diplogasteromorpha</taxon>
        <taxon>Diplogasteroidea</taxon>
        <taxon>Neodiplogasteridae</taxon>
        <taxon>Pristionchus</taxon>
    </lineage>
</organism>
<gene>
    <name evidence="1" type="ORF">PENTCL1PPCAC_11048</name>
</gene>
<dbReference type="EMBL" id="BTSX01000003">
    <property type="protein sequence ID" value="GMS88873.1"/>
    <property type="molecule type" value="Genomic_DNA"/>
</dbReference>
<dbReference type="Proteomes" id="UP001432027">
    <property type="component" value="Unassembled WGS sequence"/>
</dbReference>
<comment type="caution">
    <text evidence="1">The sequence shown here is derived from an EMBL/GenBank/DDBJ whole genome shotgun (WGS) entry which is preliminary data.</text>
</comment>
<dbReference type="PANTHER" id="PTHR10974">
    <property type="entry name" value="FI08016P-RELATED"/>
    <property type="match status" value="1"/>
</dbReference>
<dbReference type="AlphaFoldDB" id="A0AAV5T7S0"/>
<dbReference type="Pfam" id="PF02995">
    <property type="entry name" value="DUF229"/>
    <property type="match status" value="1"/>
</dbReference>
<evidence type="ECO:0000313" key="2">
    <source>
        <dbReference type="Proteomes" id="UP001432027"/>
    </source>
</evidence>
<dbReference type="InterPro" id="IPR017850">
    <property type="entry name" value="Alkaline_phosphatase_core_sf"/>
</dbReference>
<keyword evidence="2" id="KW-1185">Reference proteome</keyword>
<sequence>GYKTMMAEDWDKGVFNWPNCKGFMKAPTTHYMRPFQLEMATSSKQLLENQGKGNCFEPHHHLNNYMEKFLQAYPNSPKFGISWDSSLGHDYSNEPFHADGDYLEFMMRNSEELDNSFLFFMGDHGLRFGKMSDTTEGRRDVSNPMMWISVPRRLRSNAALMENLKKNSNELLTMFDLHATFVDILETFTESYPPDFTKPIQKDQLKGTSLLRPLPTFERNCKTLPIPFQYCICHLERQPVKDTESFPAIGQVIADAINNQLKKFNLQNNCAKLEPDEIMDLKMIVGSSGLYETTVRMKPSGGLFQTFVRESDGHFSVVSPDITRLDRYGDQANCIDNNELRPLCYCQRSQQGRFFFGTFLD</sequence>
<accession>A0AAV5T7S0</accession>
<dbReference type="GO" id="GO:0005615">
    <property type="term" value="C:extracellular space"/>
    <property type="evidence" value="ECO:0007669"/>
    <property type="project" value="TreeGrafter"/>
</dbReference>
<evidence type="ECO:0008006" key="3">
    <source>
        <dbReference type="Google" id="ProtNLM"/>
    </source>
</evidence>
<evidence type="ECO:0000313" key="1">
    <source>
        <dbReference type="EMBL" id="GMS88873.1"/>
    </source>
</evidence>
<dbReference type="Gene3D" id="3.40.720.10">
    <property type="entry name" value="Alkaline Phosphatase, subunit A"/>
    <property type="match status" value="1"/>
</dbReference>
<dbReference type="PANTHER" id="PTHR10974:SF75">
    <property type="entry name" value="SULFATASE DOMAIN-CONTAINING PROTEIN"/>
    <property type="match status" value="1"/>
</dbReference>